<protein>
    <submittedName>
        <fullName evidence="1">Uncharacterized protein</fullName>
    </submittedName>
</protein>
<gene>
    <name evidence="1" type="ORF">GCM10017786_07800</name>
</gene>
<keyword evidence="2" id="KW-1185">Reference proteome</keyword>
<organism evidence="1 2">
    <name type="scientific">Amycolatopsis deserti</name>
    <dbReference type="NCBI Taxonomy" id="185696"/>
    <lineage>
        <taxon>Bacteria</taxon>
        <taxon>Bacillati</taxon>
        <taxon>Actinomycetota</taxon>
        <taxon>Actinomycetes</taxon>
        <taxon>Pseudonocardiales</taxon>
        <taxon>Pseudonocardiaceae</taxon>
        <taxon>Amycolatopsis</taxon>
    </lineage>
</organism>
<accession>A0ABQ3IJ29</accession>
<dbReference type="Proteomes" id="UP000605897">
    <property type="component" value="Unassembled WGS sequence"/>
</dbReference>
<name>A0ABQ3IJ29_9PSEU</name>
<sequence length="390" mass="43255">MTVYPSRNRRDSSPKRAAESQAEFFDRVAGAYWDQVRDVINEWWSHLPDQARSGVRSRLVDRNSDSNVSSALWELYLHEMLLGSGCTVEVEQAVGTRGKYPDFLVTRDGEQFVLEAIWTSQRIGDPTQDAMSGRLLDAINGVPSPNFFLSVSIIRVGSVEPPQRRLKAELVQWLGGLDPDRVQADYEQRQVPLPTHIWQEAGWSLSFTAMPRSPGVRGRFSRGIGIYPMIWMRDRSDHVLGAVKKKGGKYGDLALPFIVAVGQAALFPEEEDIATSLYGSSVEYAHTGIASTFGRLSDGYWSPSRDNGHRRVSGVLVVDNPAPWTWAKNTPVLWRSSDPRSIPAPILPTWASARLAGDEVERKPAAAPAYSAVGLDQDWPAGEAFPRHAA</sequence>
<dbReference type="EMBL" id="BNAU01000001">
    <property type="protein sequence ID" value="GHE80184.1"/>
    <property type="molecule type" value="Genomic_DNA"/>
</dbReference>
<reference evidence="2" key="1">
    <citation type="journal article" date="2019" name="Int. J. Syst. Evol. Microbiol.">
        <title>The Global Catalogue of Microorganisms (GCM) 10K type strain sequencing project: providing services to taxonomists for standard genome sequencing and annotation.</title>
        <authorList>
            <consortium name="The Broad Institute Genomics Platform"/>
            <consortium name="The Broad Institute Genome Sequencing Center for Infectious Disease"/>
            <person name="Wu L."/>
            <person name="Ma J."/>
        </authorList>
    </citation>
    <scope>NUCLEOTIDE SEQUENCE [LARGE SCALE GENOMIC DNA]</scope>
    <source>
        <strain evidence="2">CGMCC 4.7677</strain>
    </source>
</reference>
<dbReference type="RefSeq" id="WP_229874119.1">
    <property type="nucleotide sequence ID" value="NZ_BNAU01000001.1"/>
</dbReference>
<proteinExistence type="predicted"/>
<evidence type="ECO:0000313" key="2">
    <source>
        <dbReference type="Proteomes" id="UP000605897"/>
    </source>
</evidence>
<comment type="caution">
    <text evidence="1">The sequence shown here is derived from an EMBL/GenBank/DDBJ whole genome shotgun (WGS) entry which is preliminary data.</text>
</comment>
<evidence type="ECO:0000313" key="1">
    <source>
        <dbReference type="EMBL" id="GHE80184.1"/>
    </source>
</evidence>